<dbReference type="PIRSF" id="PIRSF032131">
    <property type="entry name" value="UCP032131"/>
    <property type="match status" value="1"/>
</dbReference>
<keyword evidence="2" id="KW-1185">Reference proteome</keyword>
<protein>
    <submittedName>
        <fullName evidence="1">DUF1178 family protein</fullName>
    </submittedName>
</protein>
<sequence>MIRYTLTCDRNHGFESWFKSAEAFDTLLAAGHVTCGVCGSAKVTKDLMAPAVRPARKAAERPLSAPGTDIEKALAQMRREVEENSEYVGLNFASEARRIHSGEAPDRSIYGEARIEEAKKLLEDGVPVAPLPFMPARKTN</sequence>
<gene>
    <name evidence="1" type="ORF">N5I32_09940</name>
</gene>
<name>A0ABT2NP04_9RHOB</name>
<dbReference type="EMBL" id="JAOCQF010000001">
    <property type="protein sequence ID" value="MCT8329833.1"/>
    <property type="molecule type" value="Genomic_DNA"/>
</dbReference>
<proteinExistence type="predicted"/>
<organism evidence="1 2">
    <name type="scientific">Albidovulum sediminis</name>
    <dbReference type="NCBI Taxonomy" id="3066345"/>
    <lineage>
        <taxon>Bacteria</taxon>
        <taxon>Pseudomonadati</taxon>
        <taxon>Pseudomonadota</taxon>
        <taxon>Alphaproteobacteria</taxon>
        <taxon>Rhodobacterales</taxon>
        <taxon>Paracoccaceae</taxon>
        <taxon>Albidovulum</taxon>
    </lineage>
</organism>
<evidence type="ECO:0000313" key="1">
    <source>
        <dbReference type="EMBL" id="MCT8329833.1"/>
    </source>
</evidence>
<accession>A0ABT2NP04</accession>
<dbReference type="RefSeq" id="WP_261495351.1">
    <property type="nucleotide sequence ID" value="NZ_JAOCQF010000001.1"/>
</dbReference>
<dbReference type="InterPro" id="IPR009562">
    <property type="entry name" value="DUF1178"/>
</dbReference>
<reference evidence="2" key="1">
    <citation type="submission" date="2023-07" db="EMBL/GenBank/DDBJ databases">
        <title>Defluviimonas sediminis sp. nov., isolated from mangrove sediment.</title>
        <authorList>
            <person name="Liu L."/>
            <person name="Li J."/>
            <person name="Huang Y."/>
            <person name="Pan J."/>
            <person name="Li M."/>
        </authorList>
    </citation>
    <scope>NUCLEOTIDE SEQUENCE [LARGE SCALE GENOMIC DNA]</scope>
    <source>
        <strain evidence="2">FT324</strain>
    </source>
</reference>
<comment type="caution">
    <text evidence="1">The sequence shown here is derived from an EMBL/GenBank/DDBJ whole genome shotgun (WGS) entry which is preliminary data.</text>
</comment>
<evidence type="ECO:0000313" key="2">
    <source>
        <dbReference type="Proteomes" id="UP001205601"/>
    </source>
</evidence>
<dbReference type="Pfam" id="PF06676">
    <property type="entry name" value="DUF1178"/>
    <property type="match status" value="1"/>
</dbReference>
<dbReference type="Proteomes" id="UP001205601">
    <property type="component" value="Unassembled WGS sequence"/>
</dbReference>